<dbReference type="SUPFAM" id="SSF55486">
    <property type="entry name" value="Metalloproteases ('zincins'), catalytic domain"/>
    <property type="match status" value="1"/>
</dbReference>
<dbReference type="Pfam" id="PF17899">
    <property type="entry name" value="Peptidase_M61_N"/>
    <property type="match status" value="1"/>
</dbReference>
<evidence type="ECO:0000259" key="1">
    <source>
        <dbReference type="PROSITE" id="PS50106"/>
    </source>
</evidence>
<dbReference type="InterPro" id="IPR024191">
    <property type="entry name" value="Peptidase_M61"/>
</dbReference>
<dbReference type="eggNOG" id="COG3975">
    <property type="taxonomic scope" value="Bacteria"/>
</dbReference>
<dbReference type="PATRIC" id="fig|743722.3.peg.29"/>
<evidence type="ECO:0000313" key="2">
    <source>
        <dbReference type="EMBL" id="ADZ76620.1"/>
    </source>
</evidence>
<dbReference type="PIRSF" id="PIRSF016493">
    <property type="entry name" value="Glycyl_aminpptds"/>
    <property type="match status" value="1"/>
</dbReference>
<dbReference type="HOGENOM" id="CLU_022755_0_0_10"/>
<reference evidence="2" key="1">
    <citation type="submission" date="2011-03" db="EMBL/GenBank/DDBJ databases">
        <title>Complete sequence of Sphingobacterium sp. 21.</title>
        <authorList>
            <consortium name="US DOE Joint Genome Institute"/>
            <person name="Lucas S."/>
            <person name="Copeland A."/>
            <person name="Lapidus A."/>
            <person name="Cheng J.-F."/>
            <person name="Goodwin L."/>
            <person name="Pitluck S."/>
            <person name="Davenport K."/>
            <person name="Detter J.C."/>
            <person name="Han C."/>
            <person name="Tapia R."/>
            <person name="Land M."/>
            <person name="Hauser L."/>
            <person name="Kyrpides N."/>
            <person name="Ivanova N."/>
            <person name="Ovchinnikova G."/>
            <person name="Pagani I."/>
            <person name="Siebers A.K."/>
            <person name="Allgaier M."/>
            <person name="Thelen M.P."/>
            <person name="Hugenholtz P."/>
            <person name="Woyke T."/>
        </authorList>
    </citation>
    <scope>NUCLEOTIDE SEQUENCE</scope>
    <source>
        <strain evidence="2">21</strain>
    </source>
</reference>
<protein>
    <submittedName>
        <fullName evidence="2">Peptidase M61 domain protein</fullName>
    </submittedName>
</protein>
<dbReference type="Gene3D" id="2.30.42.10">
    <property type="match status" value="1"/>
</dbReference>
<dbReference type="KEGG" id="shg:Sph21_0027"/>
<dbReference type="OrthoDB" id="9778516at2"/>
<proteinExistence type="predicted"/>
<dbReference type="AlphaFoldDB" id="F4CDX6"/>
<dbReference type="InterPro" id="IPR040756">
    <property type="entry name" value="Peptidase_M61_N"/>
</dbReference>
<dbReference type="Gene3D" id="2.60.40.3650">
    <property type="match status" value="1"/>
</dbReference>
<dbReference type="PROSITE" id="PS50106">
    <property type="entry name" value="PDZ"/>
    <property type="match status" value="1"/>
</dbReference>
<gene>
    <name evidence="2" type="ordered locus">Sph21_0027</name>
</gene>
<dbReference type="InterPro" id="IPR001478">
    <property type="entry name" value="PDZ"/>
</dbReference>
<dbReference type="Pfam" id="PF13180">
    <property type="entry name" value="PDZ_2"/>
    <property type="match status" value="1"/>
</dbReference>
<dbReference type="STRING" id="743722.Sph21_0027"/>
<dbReference type="InterPro" id="IPR007963">
    <property type="entry name" value="Peptidase_M61_catalytic"/>
</dbReference>
<sequence>MNNIFIKLFSFLTIMITTLSAEALALNPIRFEVSFKEPQAHYAEITMEIDRVKEDYVDVKMPVWAPGSYLVREFSKNVEGFHAKDANGRPLTSRKVSKNTWRVSSKGAGKIMVSYRVYAFEVSVRTSFIDASHAFLSPTGIFMYVDNQINRPAEVKIIPHKSWNKISTGLMEKEGEVNTYFAADFDILFDAPIEVGNQDVFEFTAAGIPHEVAMVSGGNYDKVRLAKDMARIVESATAIFGENPNKKYVFIVHNYHSGGGGLEHLNSTVLGASRFNYNTESGYKSFLSLVAHEYFHLWNIKRLRPEALGPFNYDQENYTTNLWIGEGFTAYYDNLLVRRAGFHTEDSYLQMLATDVTAVENRPGNQVQPLSESSFDAWIKYYRQDENSLNSIVSYYNKGALIAMMMDLKILHSTKGQKGLDDVMREAYNEFYKKQGKGYSDAAFKDLAEKVAGTSLDDIYHLVNTAGSPDYNKYLQFVGLELVDLNAGYETPDLGIKTSTTDNKLLVQNVIRGGGAWDGGINVKDELIAINGYRIDATGKELERVVQASRIGDVVKMLVSRDGIIQELAVKVQASKTGKYAFMPAENVTAEQQQLREKWLAEQ</sequence>
<dbReference type="InterPro" id="IPR036034">
    <property type="entry name" value="PDZ_sf"/>
</dbReference>
<dbReference type="EMBL" id="CP002584">
    <property type="protein sequence ID" value="ADZ76620.1"/>
    <property type="molecule type" value="Genomic_DNA"/>
</dbReference>
<dbReference type="Gene3D" id="1.10.390.10">
    <property type="entry name" value="Neutral Protease Domain 2"/>
    <property type="match status" value="1"/>
</dbReference>
<accession>F4CDX6</accession>
<dbReference type="InterPro" id="IPR027268">
    <property type="entry name" value="Peptidase_M4/M1_CTD_sf"/>
</dbReference>
<organism evidence="2">
    <name type="scientific">Sphingobacterium sp. (strain 21)</name>
    <dbReference type="NCBI Taxonomy" id="743722"/>
    <lineage>
        <taxon>Bacteria</taxon>
        <taxon>Pseudomonadati</taxon>
        <taxon>Bacteroidota</taxon>
        <taxon>Sphingobacteriia</taxon>
        <taxon>Sphingobacteriales</taxon>
        <taxon>Sphingobacteriaceae</taxon>
        <taxon>Sphingobacterium</taxon>
    </lineage>
</organism>
<feature type="domain" description="PDZ" evidence="1">
    <location>
        <begin position="482"/>
        <end position="550"/>
    </location>
</feature>
<name>F4CDX6_SPHS2</name>
<dbReference type="Pfam" id="PF05299">
    <property type="entry name" value="Peptidase_M61"/>
    <property type="match status" value="1"/>
</dbReference>
<dbReference type="SMART" id="SM00228">
    <property type="entry name" value="PDZ"/>
    <property type="match status" value="1"/>
</dbReference>
<dbReference type="SUPFAM" id="SSF50156">
    <property type="entry name" value="PDZ domain-like"/>
    <property type="match status" value="1"/>
</dbReference>